<feature type="domain" description="SusD-like N-terminal" evidence="7">
    <location>
        <begin position="105"/>
        <end position="232"/>
    </location>
</feature>
<feature type="domain" description="RagB/SusD" evidence="6">
    <location>
        <begin position="525"/>
        <end position="617"/>
    </location>
</feature>
<dbReference type="Pfam" id="PF14322">
    <property type="entry name" value="SusD-like_3"/>
    <property type="match status" value="1"/>
</dbReference>
<dbReference type="EMBL" id="SAYW01000001">
    <property type="protein sequence ID" value="RWU10837.1"/>
    <property type="molecule type" value="Genomic_DNA"/>
</dbReference>
<evidence type="ECO:0000256" key="3">
    <source>
        <dbReference type="ARBA" id="ARBA00022729"/>
    </source>
</evidence>
<feature type="domain" description="RagB/SusD" evidence="6">
    <location>
        <begin position="336"/>
        <end position="440"/>
    </location>
</feature>
<sequence length="617" mass="68726">MKSKIFYFKGVLATGLLVGLLCITSCKKALDADPYSTFTSANFFNDTNEAYMATLGVYEIMSSLDTYGWYIPQVFDNDTDIGQVSGDTSDEWRMVPHYKGAAGTAIFYTVWSALYKGIDRANVVIEKIPQMSQFTNGTAAEKTELNRMLGEAKFLRGFYYSELVRFWGDVPFKTKSSQTGDNLKLGLTDRYVIYTQVIKDMEEAAELLPATLPTNERINKWAAKAMLARVALFAGGYSLRADGQAKRPDNYKEYYQLAQKHINDVIGSTLYKLNTDYTLVFKNQCQHKFEPTENLFEVAFYNPSGNRGNASYIGIWNGVQTANGVYGSVAARCVATRTFYNSFQTGDIRRDFSIATYNINAAGARVPLTGNNDQNWSTAKWSREYQVNTTTTERQYTHINYVVLRYSDVLLMRAEVENELNNGPNQLAYEAINTVRRRGFGKDLYNNRVNVTLSTAGTGYTAIPTVTITGGGGTGATATATISSGRVTGIVMTNFGANYTSVPTVTITGGNGTGATAIASIIQPDLPTGLNKDDFFTAVFNERAFELAFEGMRRSDLVRWNKLATKIKETNDNLKAIRSTYFYVAFANFVPGRHELYPLPQNELDVNKSITRQNPNY</sequence>
<evidence type="ECO:0000256" key="5">
    <source>
        <dbReference type="ARBA" id="ARBA00023237"/>
    </source>
</evidence>
<comment type="subcellular location">
    <subcellularLocation>
        <location evidence="1">Cell outer membrane</location>
    </subcellularLocation>
</comment>
<evidence type="ECO:0000256" key="4">
    <source>
        <dbReference type="ARBA" id="ARBA00023136"/>
    </source>
</evidence>
<dbReference type="Proteomes" id="UP000284120">
    <property type="component" value="Unassembled WGS sequence"/>
</dbReference>
<dbReference type="Pfam" id="PF07980">
    <property type="entry name" value="SusD_RagB"/>
    <property type="match status" value="2"/>
</dbReference>
<reference evidence="8 9" key="1">
    <citation type="submission" date="2018-06" db="EMBL/GenBank/DDBJ databases">
        <title>Pedobacter endophyticus sp. nov., an endophytic bacterium isolated from a leaf of Triticum aestivum.</title>
        <authorList>
            <person name="Zhang L."/>
        </authorList>
    </citation>
    <scope>NUCLEOTIDE SEQUENCE [LARGE SCALE GENOMIC DNA]</scope>
    <source>
        <strain evidence="8 9">CM134L-2</strain>
    </source>
</reference>
<comment type="similarity">
    <text evidence="2">Belongs to the SusD family.</text>
</comment>
<dbReference type="GO" id="GO:0009279">
    <property type="term" value="C:cell outer membrane"/>
    <property type="evidence" value="ECO:0007669"/>
    <property type="project" value="UniProtKB-SubCell"/>
</dbReference>
<proteinExistence type="inferred from homology"/>
<dbReference type="OrthoDB" id="5694214at2"/>
<keyword evidence="5" id="KW-0998">Cell outer membrane</keyword>
<evidence type="ECO:0000313" key="9">
    <source>
        <dbReference type="Proteomes" id="UP000284120"/>
    </source>
</evidence>
<evidence type="ECO:0000256" key="2">
    <source>
        <dbReference type="ARBA" id="ARBA00006275"/>
    </source>
</evidence>
<protein>
    <submittedName>
        <fullName evidence="8">RagB/SusD family nutrient uptake outer membrane protein</fullName>
    </submittedName>
</protein>
<dbReference type="Gene3D" id="1.25.40.390">
    <property type="match status" value="2"/>
</dbReference>
<dbReference type="AlphaFoldDB" id="A0A443Z2R6"/>
<dbReference type="InterPro" id="IPR012944">
    <property type="entry name" value="SusD_RagB_dom"/>
</dbReference>
<keyword evidence="3" id="KW-0732">Signal</keyword>
<dbReference type="InterPro" id="IPR033985">
    <property type="entry name" value="SusD-like_N"/>
</dbReference>
<keyword evidence="4" id="KW-0472">Membrane</keyword>
<evidence type="ECO:0000313" key="8">
    <source>
        <dbReference type="EMBL" id="RWU10837.1"/>
    </source>
</evidence>
<dbReference type="RefSeq" id="WP_113646317.1">
    <property type="nucleotide sequence ID" value="NZ_QMHN01000001.1"/>
</dbReference>
<organism evidence="8 9">
    <name type="scientific">Pedobacter chitinilyticus</name>
    <dbReference type="NCBI Taxonomy" id="2233776"/>
    <lineage>
        <taxon>Bacteria</taxon>
        <taxon>Pseudomonadati</taxon>
        <taxon>Bacteroidota</taxon>
        <taxon>Sphingobacteriia</taxon>
        <taxon>Sphingobacteriales</taxon>
        <taxon>Sphingobacteriaceae</taxon>
        <taxon>Pedobacter</taxon>
    </lineage>
</organism>
<comment type="caution">
    <text evidence="8">The sequence shown here is derived from an EMBL/GenBank/DDBJ whole genome shotgun (WGS) entry which is preliminary data.</text>
</comment>
<evidence type="ECO:0000256" key="1">
    <source>
        <dbReference type="ARBA" id="ARBA00004442"/>
    </source>
</evidence>
<name>A0A443Z2R6_9SPHI</name>
<gene>
    <name evidence="8" type="ORF">DPV69_05765</name>
</gene>
<dbReference type="SUPFAM" id="SSF48452">
    <property type="entry name" value="TPR-like"/>
    <property type="match status" value="1"/>
</dbReference>
<evidence type="ECO:0000259" key="7">
    <source>
        <dbReference type="Pfam" id="PF14322"/>
    </source>
</evidence>
<keyword evidence="9" id="KW-1185">Reference proteome</keyword>
<accession>A0A443Z2R6</accession>
<evidence type="ECO:0000259" key="6">
    <source>
        <dbReference type="Pfam" id="PF07980"/>
    </source>
</evidence>
<dbReference type="InterPro" id="IPR011990">
    <property type="entry name" value="TPR-like_helical_dom_sf"/>
</dbReference>